<dbReference type="AlphaFoldDB" id="A0A1V9XE05"/>
<dbReference type="Proteomes" id="UP000192247">
    <property type="component" value="Unassembled WGS sequence"/>
</dbReference>
<dbReference type="GO" id="GO:0008081">
    <property type="term" value="F:phosphoric diester hydrolase activity"/>
    <property type="evidence" value="ECO:0007669"/>
    <property type="project" value="InterPro"/>
</dbReference>
<comment type="caution">
    <text evidence="6">The sequence shown here is derived from an EMBL/GenBank/DDBJ whole genome shotgun (WGS) entry which is preliminary data.</text>
</comment>
<dbReference type="Gene3D" id="3.20.20.190">
    <property type="entry name" value="Phosphatidylinositol (PI) phosphodiesterase"/>
    <property type="match status" value="1"/>
</dbReference>
<dbReference type="GO" id="GO:0046872">
    <property type="term" value="F:metal ion binding"/>
    <property type="evidence" value="ECO:0007669"/>
    <property type="project" value="UniProtKB-KW"/>
</dbReference>
<evidence type="ECO:0000313" key="7">
    <source>
        <dbReference type="Proteomes" id="UP000192247"/>
    </source>
</evidence>
<dbReference type="OrthoDB" id="1046782at2759"/>
<name>A0A1V9XE05_9ACAR</name>
<dbReference type="GO" id="GO:0006629">
    <property type="term" value="P:lipid metabolic process"/>
    <property type="evidence" value="ECO:0007669"/>
    <property type="project" value="InterPro"/>
</dbReference>
<dbReference type="InterPro" id="IPR017946">
    <property type="entry name" value="PLC-like_Pdiesterase_TIM-brl"/>
</dbReference>
<evidence type="ECO:0000256" key="4">
    <source>
        <dbReference type="ARBA" id="ARBA00023157"/>
    </source>
</evidence>
<evidence type="ECO:0000256" key="3">
    <source>
        <dbReference type="ARBA" id="ARBA00022842"/>
    </source>
</evidence>
<keyword evidence="7" id="KW-1185">Reference proteome</keyword>
<evidence type="ECO:0000256" key="5">
    <source>
        <dbReference type="ARBA" id="ARBA00023239"/>
    </source>
</evidence>
<dbReference type="SUPFAM" id="SSF51695">
    <property type="entry name" value="PLC-like phosphodiesterases"/>
    <property type="match status" value="1"/>
</dbReference>
<protein>
    <submittedName>
        <fullName evidence="6">Uncharacterized protein</fullName>
    </submittedName>
</protein>
<reference evidence="6 7" key="1">
    <citation type="journal article" date="2017" name="Gigascience">
        <title>Draft genome of the honey bee ectoparasitic mite, Tropilaelaps mercedesae, is shaped by the parasitic life history.</title>
        <authorList>
            <person name="Dong X."/>
            <person name="Armstrong S.D."/>
            <person name="Xia D."/>
            <person name="Makepeace B.L."/>
            <person name="Darby A.C."/>
            <person name="Kadowaki T."/>
        </authorList>
    </citation>
    <scope>NUCLEOTIDE SEQUENCE [LARGE SCALE GENOMIC DNA]</scope>
    <source>
        <strain evidence="6">Wuxi-XJTLU</strain>
    </source>
</reference>
<organism evidence="6 7">
    <name type="scientific">Tropilaelaps mercedesae</name>
    <dbReference type="NCBI Taxonomy" id="418985"/>
    <lineage>
        <taxon>Eukaryota</taxon>
        <taxon>Metazoa</taxon>
        <taxon>Ecdysozoa</taxon>
        <taxon>Arthropoda</taxon>
        <taxon>Chelicerata</taxon>
        <taxon>Arachnida</taxon>
        <taxon>Acari</taxon>
        <taxon>Parasitiformes</taxon>
        <taxon>Mesostigmata</taxon>
        <taxon>Gamasina</taxon>
        <taxon>Dermanyssoidea</taxon>
        <taxon>Laelapidae</taxon>
        <taxon>Tropilaelaps</taxon>
    </lineage>
</organism>
<dbReference type="EMBL" id="MNPL01013633">
    <property type="protein sequence ID" value="OQR71764.1"/>
    <property type="molecule type" value="Genomic_DNA"/>
</dbReference>
<dbReference type="InParanoid" id="A0A1V9XE05"/>
<keyword evidence="5" id="KW-0456">Lyase</keyword>
<dbReference type="GO" id="GO:0016829">
    <property type="term" value="F:lyase activity"/>
    <property type="evidence" value="ECO:0007669"/>
    <property type="project" value="UniProtKB-KW"/>
</dbReference>
<proteinExistence type="predicted"/>
<sequence length="327" mass="37247">MLQFLLGVESEVVISAEMSTTQLAAHIVLNTGQKSSDRCTPLVSGQKTSKLRSLALSTQVFKQDKPEILVNLLISSSCANTYNCRELTAIIHGILARNDKVQIDRCTLEIIEGPIEKDTGLKFDLRYYVSRRSEYSVLVPTGIAVPTTSWSPDNEPNLNYIAVLRQSGKPIAKGFLRIQPSWMASNMPMIGFLSLFDLALPGTIRSGAYRRYSFDDIYHTNFEEVYTQEEDVYTQLLYGIRSLELRPGAIRNETSPYHGYDYWIYNERQPIGHQLDSILEDVFVFLERFPMEIVLIDFWPNFTCDIAYLGLAKLVENKLGNRHAQWP</sequence>
<comment type="catalytic activity">
    <reaction evidence="1">
        <text>an N-(acyl)-sphingosylphosphoethanolamine = an N-(acyl)-sphingosyl-1,3-cyclic phosphate + ethanolamine</text>
        <dbReference type="Rhea" id="RHEA:60648"/>
        <dbReference type="ChEBI" id="CHEBI:57603"/>
        <dbReference type="ChEBI" id="CHEBI:143891"/>
        <dbReference type="ChEBI" id="CHEBI:143892"/>
    </reaction>
</comment>
<accession>A0A1V9XE05</accession>
<evidence type="ECO:0000313" key="6">
    <source>
        <dbReference type="EMBL" id="OQR71764.1"/>
    </source>
</evidence>
<gene>
    <name evidence="6" type="ORF">BIW11_10794</name>
</gene>
<dbReference type="PANTHER" id="PTHR13593:SF103">
    <property type="entry name" value="RE10370P"/>
    <property type="match status" value="1"/>
</dbReference>
<dbReference type="InterPro" id="IPR051057">
    <property type="entry name" value="PI-PLC_domain"/>
</dbReference>
<dbReference type="PANTHER" id="PTHR13593">
    <property type="match status" value="1"/>
</dbReference>
<keyword evidence="3" id="KW-0460">Magnesium</keyword>
<keyword evidence="4" id="KW-1015">Disulfide bond</keyword>
<evidence type="ECO:0000256" key="1">
    <source>
        <dbReference type="ARBA" id="ARBA00000110"/>
    </source>
</evidence>
<keyword evidence="2" id="KW-0479">Metal-binding</keyword>
<evidence type="ECO:0000256" key="2">
    <source>
        <dbReference type="ARBA" id="ARBA00022723"/>
    </source>
</evidence>